<name>A0AAV7PBL7_PLEWA</name>
<evidence type="ECO:0000313" key="3">
    <source>
        <dbReference type="Proteomes" id="UP001066276"/>
    </source>
</evidence>
<gene>
    <name evidence="2" type="ORF">NDU88_002695</name>
</gene>
<proteinExistence type="predicted"/>
<dbReference type="Proteomes" id="UP001066276">
    <property type="component" value="Chromosome 7"/>
</dbReference>
<comment type="caution">
    <text evidence="2">The sequence shown here is derived from an EMBL/GenBank/DDBJ whole genome shotgun (WGS) entry which is preliminary data.</text>
</comment>
<accession>A0AAV7PBL7</accession>
<evidence type="ECO:0000313" key="2">
    <source>
        <dbReference type="EMBL" id="KAJ1124234.1"/>
    </source>
</evidence>
<evidence type="ECO:0000256" key="1">
    <source>
        <dbReference type="SAM" id="MobiDB-lite"/>
    </source>
</evidence>
<keyword evidence="3" id="KW-1185">Reference proteome</keyword>
<protein>
    <submittedName>
        <fullName evidence="2">Uncharacterized protein</fullName>
    </submittedName>
</protein>
<organism evidence="2 3">
    <name type="scientific">Pleurodeles waltl</name>
    <name type="common">Iberian ribbed newt</name>
    <dbReference type="NCBI Taxonomy" id="8319"/>
    <lineage>
        <taxon>Eukaryota</taxon>
        <taxon>Metazoa</taxon>
        <taxon>Chordata</taxon>
        <taxon>Craniata</taxon>
        <taxon>Vertebrata</taxon>
        <taxon>Euteleostomi</taxon>
        <taxon>Amphibia</taxon>
        <taxon>Batrachia</taxon>
        <taxon>Caudata</taxon>
        <taxon>Salamandroidea</taxon>
        <taxon>Salamandridae</taxon>
        <taxon>Pleurodelinae</taxon>
        <taxon>Pleurodeles</taxon>
    </lineage>
</organism>
<dbReference type="AlphaFoldDB" id="A0AAV7PBL7"/>
<reference evidence="2" key="1">
    <citation type="journal article" date="2022" name="bioRxiv">
        <title>Sequencing and chromosome-scale assembly of the giantPleurodeles waltlgenome.</title>
        <authorList>
            <person name="Brown T."/>
            <person name="Elewa A."/>
            <person name="Iarovenko S."/>
            <person name="Subramanian E."/>
            <person name="Araus A.J."/>
            <person name="Petzold A."/>
            <person name="Susuki M."/>
            <person name="Suzuki K.-i.T."/>
            <person name="Hayashi T."/>
            <person name="Toyoda A."/>
            <person name="Oliveira C."/>
            <person name="Osipova E."/>
            <person name="Leigh N.D."/>
            <person name="Simon A."/>
            <person name="Yun M.H."/>
        </authorList>
    </citation>
    <scope>NUCLEOTIDE SEQUENCE</scope>
    <source>
        <strain evidence="2">20211129_DDA</strain>
        <tissue evidence="2">Liver</tissue>
    </source>
</reference>
<feature type="region of interest" description="Disordered" evidence="1">
    <location>
        <begin position="1"/>
        <end position="135"/>
    </location>
</feature>
<sequence>MFPASSGMGEASRSDTEIGATRSHYPLKHGGSTRSKEGSAEQPLSSDPGGQRRPEGGAELAQSGQQKKYVGSGDDSRVHIRRRARPELTVGRSGSLKQVLEVPRRQLRGRQGPAGQEMGAGPSQLQQGEEQAIRPNPVKRPWLAGEGEAAAAREKCKWAP</sequence>
<dbReference type="EMBL" id="JANPWB010000011">
    <property type="protein sequence ID" value="KAJ1124234.1"/>
    <property type="molecule type" value="Genomic_DNA"/>
</dbReference>